<dbReference type="AlphaFoldDB" id="A0A8S2RB97"/>
<keyword evidence="1" id="KW-0812">Transmembrane</keyword>
<evidence type="ECO:0000313" key="4">
    <source>
        <dbReference type="Proteomes" id="UP000682733"/>
    </source>
</evidence>
<feature type="transmembrane region" description="Helical" evidence="1">
    <location>
        <begin position="27"/>
        <end position="44"/>
    </location>
</feature>
<comment type="caution">
    <text evidence="3">The sequence shown here is derived from an EMBL/GenBank/DDBJ whole genome shotgun (WGS) entry which is preliminary data.</text>
</comment>
<evidence type="ECO:0000313" key="3">
    <source>
        <dbReference type="EMBL" id="CAF4142229.1"/>
    </source>
</evidence>
<dbReference type="Proteomes" id="UP000682733">
    <property type="component" value="Unassembled WGS sequence"/>
</dbReference>
<name>A0A8S2RB97_9BILA</name>
<keyword evidence="1" id="KW-1133">Transmembrane helix</keyword>
<evidence type="ECO:0000313" key="2">
    <source>
        <dbReference type="EMBL" id="CAF1330765.1"/>
    </source>
</evidence>
<proteinExistence type="predicted"/>
<reference evidence="3" key="1">
    <citation type="submission" date="2021-02" db="EMBL/GenBank/DDBJ databases">
        <authorList>
            <person name="Nowell W R."/>
        </authorList>
    </citation>
    <scope>NUCLEOTIDE SEQUENCE</scope>
</reference>
<dbReference type="Proteomes" id="UP000677228">
    <property type="component" value="Unassembled WGS sequence"/>
</dbReference>
<dbReference type="EMBL" id="CAJOBA010042951">
    <property type="protein sequence ID" value="CAF4142229.1"/>
    <property type="molecule type" value="Genomic_DNA"/>
</dbReference>
<evidence type="ECO:0000256" key="1">
    <source>
        <dbReference type="SAM" id="Phobius"/>
    </source>
</evidence>
<keyword evidence="1" id="KW-0472">Membrane</keyword>
<gene>
    <name evidence="2" type="ORF">OVA965_LOCUS29876</name>
    <name evidence="3" type="ORF">TMI583_LOCUS30667</name>
</gene>
<organism evidence="3 4">
    <name type="scientific">Didymodactylos carnosus</name>
    <dbReference type="NCBI Taxonomy" id="1234261"/>
    <lineage>
        <taxon>Eukaryota</taxon>
        <taxon>Metazoa</taxon>
        <taxon>Spiralia</taxon>
        <taxon>Gnathifera</taxon>
        <taxon>Rotifera</taxon>
        <taxon>Eurotatoria</taxon>
        <taxon>Bdelloidea</taxon>
        <taxon>Philodinida</taxon>
        <taxon>Philodinidae</taxon>
        <taxon>Didymodactylos</taxon>
    </lineage>
</organism>
<accession>A0A8S2RB97</accession>
<protein>
    <submittedName>
        <fullName evidence="3">Uncharacterized protein</fullName>
    </submittedName>
</protein>
<sequence length="250" mass="28774">MITFNLFRNKSRDTNDIKYQRLSTRSYVLILSITLVILAVYSGLSEQIKLITVQSPSLSTYEELESKYSDTLICPCSQLSINYKSFLSFEPSYYQVCRSTFITQKWIDSLSLPFGLPLSPQFQALRSFCQLSKDTIDDALDQLYSSVFISSKVIPSTLWITQQQSFVNEFQAQTPNVLMKPFDLIRDMTYANQLITFSESNWAYTVTWYSDKFATTYPYAKVTPVTYTNDNETCSCFASPKCKTNCKRIV</sequence>
<dbReference type="EMBL" id="CAJNOK010021330">
    <property type="protein sequence ID" value="CAF1330765.1"/>
    <property type="molecule type" value="Genomic_DNA"/>
</dbReference>